<proteinExistence type="predicted"/>
<dbReference type="Proteomes" id="UP001168528">
    <property type="component" value="Unassembled WGS sequence"/>
</dbReference>
<evidence type="ECO:0000313" key="2">
    <source>
        <dbReference type="Proteomes" id="UP001168528"/>
    </source>
</evidence>
<dbReference type="Pfam" id="PF06821">
    <property type="entry name" value="Ser_hydrolase"/>
    <property type="match status" value="1"/>
</dbReference>
<keyword evidence="2" id="KW-1185">Reference proteome</keyword>
<reference evidence="1" key="1">
    <citation type="submission" date="2023-07" db="EMBL/GenBank/DDBJ databases">
        <title>The genome sequence of Rhodocytophaga aerolata KACC 12507.</title>
        <authorList>
            <person name="Zhang X."/>
        </authorList>
    </citation>
    <scope>NUCLEOTIDE SEQUENCE</scope>
    <source>
        <strain evidence="1">KACC 12507</strain>
    </source>
</reference>
<dbReference type="Gene3D" id="3.40.50.1820">
    <property type="entry name" value="alpha/beta hydrolase"/>
    <property type="match status" value="1"/>
</dbReference>
<dbReference type="SUPFAM" id="SSF53474">
    <property type="entry name" value="alpha/beta-Hydrolases"/>
    <property type="match status" value="1"/>
</dbReference>
<sequence length="179" mass="19913">MFKSSILLVPGLGNSDEQHWQSYWEQSYHFPRVNQLDWQTPTCRDWVQALDKAVVHYAASDVILVCHSLACATMAAWAEKYGRTIKGALLVAPADTEAADFPSTAIGFSPMPLQKLSFPSIVVASTNDEYVSLARARYFAQCWGSQFVNVGALGHINSATQLKDWPQGLQLLLTLDQHR</sequence>
<dbReference type="RefSeq" id="WP_302041568.1">
    <property type="nucleotide sequence ID" value="NZ_JAUKPO010000036.1"/>
</dbReference>
<evidence type="ECO:0000313" key="1">
    <source>
        <dbReference type="EMBL" id="MDO1450767.1"/>
    </source>
</evidence>
<dbReference type="InterPro" id="IPR029058">
    <property type="entry name" value="AB_hydrolase_fold"/>
</dbReference>
<dbReference type="EMBL" id="JAUKPO010000036">
    <property type="protein sequence ID" value="MDO1450767.1"/>
    <property type="molecule type" value="Genomic_DNA"/>
</dbReference>
<keyword evidence="1" id="KW-0378">Hydrolase</keyword>
<organism evidence="1 2">
    <name type="scientific">Rhodocytophaga aerolata</name>
    <dbReference type="NCBI Taxonomy" id="455078"/>
    <lineage>
        <taxon>Bacteria</taxon>
        <taxon>Pseudomonadati</taxon>
        <taxon>Bacteroidota</taxon>
        <taxon>Cytophagia</taxon>
        <taxon>Cytophagales</taxon>
        <taxon>Rhodocytophagaceae</taxon>
        <taxon>Rhodocytophaga</taxon>
    </lineage>
</organism>
<name>A0ABT8RF76_9BACT</name>
<dbReference type="EC" id="3.-.-.-" evidence="1"/>
<dbReference type="InterPro" id="IPR010662">
    <property type="entry name" value="RBBP9/YdeN"/>
</dbReference>
<comment type="caution">
    <text evidence="1">The sequence shown here is derived from an EMBL/GenBank/DDBJ whole genome shotgun (WGS) entry which is preliminary data.</text>
</comment>
<protein>
    <submittedName>
        <fullName evidence="1">Alpha/beta hydrolase</fullName>
        <ecNumber evidence="1">3.-.-.-</ecNumber>
    </submittedName>
</protein>
<accession>A0ABT8RF76</accession>
<gene>
    <name evidence="1" type="ORF">Q0590_31125</name>
</gene>
<dbReference type="GO" id="GO:0016787">
    <property type="term" value="F:hydrolase activity"/>
    <property type="evidence" value="ECO:0007669"/>
    <property type="project" value="UniProtKB-KW"/>
</dbReference>